<protein>
    <submittedName>
        <fullName evidence="2">DUF58 domain-containing protein</fullName>
    </submittedName>
</protein>
<feature type="domain" description="DUF58" evidence="1">
    <location>
        <begin position="51"/>
        <end position="251"/>
    </location>
</feature>
<comment type="caution">
    <text evidence="2">The sequence shown here is derived from an EMBL/GenBank/DDBJ whole genome shotgun (WGS) entry which is preliminary data.</text>
</comment>
<dbReference type="PANTHER" id="PTHR33608">
    <property type="entry name" value="BLL2464 PROTEIN"/>
    <property type="match status" value="1"/>
</dbReference>
<organism evidence="2 3">
    <name type="scientific">Paracoccus mangrovi</name>
    <dbReference type="NCBI Taxonomy" id="1715645"/>
    <lineage>
        <taxon>Bacteria</taxon>
        <taxon>Pseudomonadati</taxon>
        <taxon>Pseudomonadota</taxon>
        <taxon>Alphaproteobacteria</taxon>
        <taxon>Rhodobacterales</taxon>
        <taxon>Paracoccaceae</taxon>
        <taxon>Paracoccus</taxon>
    </lineage>
</organism>
<dbReference type="PANTHER" id="PTHR33608:SF6">
    <property type="entry name" value="BLL2464 PROTEIN"/>
    <property type="match status" value="1"/>
</dbReference>
<evidence type="ECO:0000313" key="2">
    <source>
        <dbReference type="EMBL" id="MFC3529089.1"/>
    </source>
</evidence>
<dbReference type="InterPro" id="IPR002881">
    <property type="entry name" value="DUF58"/>
</dbReference>
<reference evidence="3" key="1">
    <citation type="journal article" date="2019" name="Int. J. Syst. Evol. Microbiol.">
        <title>The Global Catalogue of Microorganisms (GCM) 10K type strain sequencing project: providing services to taxonomists for standard genome sequencing and annotation.</title>
        <authorList>
            <consortium name="The Broad Institute Genomics Platform"/>
            <consortium name="The Broad Institute Genome Sequencing Center for Infectious Disease"/>
            <person name="Wu L."/>
            <person name="Ma J."/>
        </authorList>
    </citation>
    <scope>NUCLEOTIDE SEQUENCE [LARGE SCALE GENOMIC DNA]</scope>
    <source>
        <strain evidence="3">KCTC 42899</strain>
    </source>
</reference>
<keyword evidence="3" id="KW-1185">Reference proteome</keyword>
<dbReference type="RefSeq" id="WP_374423318.1">
    <property type="nucleotide sequence ID" value="NZ_JBHRXJ010000009.1"/>
</dbReference>
<evidence type="ECO:0000313" key="3">
    <source>
        <dbReference type="Proteomes" id="UP001595721"/>
    </source>
</evidence>
<dbReference type="Pfam" id="PF01882">
    <property type="entry name" value="DUF58"/>
    <property type="match status" value="1"/>
</dbReference>
<sequence length="289" mass="30791">MTVSAQELRARAKAASAGLPALMLSAERLAAALMPGAHGQRRAGPGEDFWQYRPATTGDSARSIDWRRSARSDGQFVRDREAEVPQSASIWLSAAAGMEHSGGPGRPSKRDRADLLALALAMALLAGGERVALAGDPPRPGRAQADRIAQTLVTRAALESDDDTPPAHALRPGQRVVLIDDFLGDPQPVLDYLHRAAGLGIRGALLQVLDPDEEAFPWTGAVLFRSATGALSHDTRDAGGLRDAYLARLAERRRLLGEAALNAGWRFGTHDTAAPPAQALLWLWSVLEG</sequence>
<dbReference type="Proteomes" id="UP001595721">
    <property type="component" value="Unassembled WGS sequence"/>
</dbReference>
<accession>A0ABV7R3Z7</accession>
<dbReference type="EMBL" id="JBHRXJ010000009">
    <property type="protein sequence ID" value="MFC3529089.1"/>
    <property type="molecule type" value="Genomic_DNA"/>
</dbReference>
<evidence type="ECO:0000259" key="1">
    <source>
        <dbReference type="Pfam" id="PF01882"/>
    </source>
</evidence>
<gene>
    <name evidence="2" type="ORF">ACFOMH_12975</name>
</gene>
<proteinExistence type="predicted"/>
<name>A0ABV7R3Z7_9RHOB</name>